<protein>
    <submittedName>
        <fullName evidence="2">Glutathione S-transferase family protein</fullName>
    </submittedName>
</protein>
<reference evidence="2 3" key="1">
    <citation type="submission" date="2023-10" db="EMBL/GenBank/DDBJ databases">
        <title>Psychrosphaera aquimaarina strain SW33 isolated from seawater.</title>
        <authorList>
            <person name="Bayburt H."/>
            <person name="Kim J.M."/>
            <person name="Choi B.J."/>
            <person name="Jeon C.O."/>
        </authorList>
    </citation>
    <scope>NUCLEOTIDE SEQUENCE [LARGE SCALE GENOMIC DNA]</scope>
    <source>
        <strain evidence="2 3">KCTC 52743</strain>
    </source>
</reference>
<name>A0ABU3R4W8_9GAMM</name>
<evidence type="ECO:0000313" key="3">
    <source>
        <dbReference type="Proteomes" id="UP001257914"/>
    </source>
</evidence>
<comment type="caution">
    <text evidence="2">The sequence shown here is derived from an EMBL/GenBank/DDBJ whole genome shotgun (WGS) entry which is preliminary data.</text>
</comment>
<evidence type="ECO:0000259" key="1">
    <source>
        <dbReference type="PROSITE" id="PS50404"/>
    </source>
</evidence>
<dbReference type="Gene3D" id="1.20.1050.10">
    <property type="match status" value="1"/>
</dbReference>
<sequence>MKLYGSTTSPYARRLRLFMAEMEYEFINIDVFGDDRTLLKEKNPTLKIPMLEDLDNATCPIIYDSGVIHQYLVNKFKLSNLSINQQTQLAVIDACTDALLNMLFLARSGVDTTQDNLYFNAQRERTVTSFNQLEKLVSDKHIHEWDYVAISLYCLVEWAEFRQLVDLSEYRNINAFMAVNDYHKGIKQTKPSA</sequence>
<organism evidence="2 3">
    <name type="scientific">Psychrosphaera aquimarina</name>
    <dbReference type="NCBI Taxonomy" id="2044854"/>
    <lineage>
        <taxon>Bacteria</taxon>
        <taxon>Pseudomonadati</taxon>
        <taxon>Pseudomonadota</taxon>
        <taxon>Gammaproteobacteria</taxon>
        <taxon>Alteromonadales</taxon>
        <taxon>Pseudoalteromonadaceae</taxon>
        <taxon>Psychrosphaera</taxon>
    </lineage>
</organism>
<dbReference type="InterPro" id="IPR004045">
    <property type="entry name" value="Glutathione_S-Trfase_N"/>
</dbReference>
<dbReference type="PROSITE" id="PS50404">
    <property type="entry name" value="GST_NTER"/>
    <property type="match status" value="1"/>
</dbReference>
<dbReference type="InterPro" id="IPR036249">
    <property type="entry name" value="Thioredoxin-like_sf"/>
</dbReference>
<accession>A0ABU3R4W8</accession>
<dbReference type="Proteomes" id="UP001257914">
    <property type="component" value="Unassembled WGS sequence"/>
</dbReference>
<dbReference type="SUPFAM" id="SSF52833">
    <property type="entry name" value="Thioredoxin-like"/>
    <property type="match status" value="1"/>
</dbReference>
<dbReference type="Gene3D" id="3.40.30.10">
    <property type="entry name" value="Glutaredoxin"/>
    <property type="match status" value="1"/>
</dbReference>
<dbReference type="EMBL" id="JAWCUA010000010">
    <property type="protein sequence ID" value="MDU0114724.1"/>
    <property type="molecule type" value="Genomic_DNA"/>
</dbReference>
<feature type="domain" description="GST N-terminal" evidence="1">
    <location>
        <begin position="1"/>
        <end position="80"/>
    </location>
</feature>
<keyword evidence="3" id="KW-1185">Reference proteome</keyword>
<dbReference type="Pfam" id="PF13417">
    <property type="entry name" value="GST_N_3"/>
    <property type="match status" value="1"/>
</dbReference>
<evidence type="ECO:0000313" key="2">
    <source>
        <dbReference type="EMBL" id="MDU0114724.1"/>
    </source>
</evidence>
<dbReference type="RefSeq" id="WP_315948397.1">
    <property type="nucleotide sequence ID" value="NZ_JAWCUA010000010.1"/>
</dbReference>
<proteinExistence type="predicted"/>
<gene>
    <name evidence="2" type="ORF">RT723_17345</name>
</gene>